<reference evidence="15" key="1">
    <citation type="submission" date="2016-04" db="UniProtKB">
        <authorList>
            <consortium name="WormBaseParasite"/>
        </authorList>
    </citation>
    <scope>IDENTIFICATION</scope>
</reference>
<organism evidence="15">
    <name type="scientific">Nippostrongylus brasiliensis</name>
    <name type="common">Rat hookworm</name>
    <dbReference type="NCBI Taxonomy" id="27835"/>
    <lineage>
        <taxon>Eukaryota</taxon>
        <taxon>Metazoa</taxon>
        <taxon>Ecdysozoa</taxon>
        <taxon>Nematoda</taxon>
        <taxon>Chromadorea</taxon>
        <taxon>Rhabditida</taxon>
        <taxon>Rhabditina</taxon>
        <taxon>Rhabditomorpha</taxon>
        <taxon>Strongyloidea</taxon>
        <taxon>Heligmosomidae</taxon>
        <taxon>Nippostrongylus</taxon>
    </lineage>
</organism>
<dbReference type="FunFam" id="1.25.40.10:FF:000062">
    <property type="entry name" value="Signal recognition particle subunit SRP72"/>
    <property type="match status" value="1"/>
</dbReference>
<dbReference type="Gene3D" id="1.25.40.10">
    <property type="entry name" value="Tetratricopeptide repeat domain"/>
    <property type="match status" value="3"/>
</dbReference>
<dbReference type="OMA" id="NDMKVLA"/>
<dbReference type="Proteomes" id="UP000271162">
    <property type="component" value="Unassembled WGS sequence"/>
</dbReference>
<dbReference type="GO" id="GO:0008312">
    <property type="term" value="F:7S RNA binding"/>
    <property type="evidence" value="ECO:0007669"/>
    <property type="project" value="InterPro"/>
</dbReference>
<evidence type="ECO:0000256" key="2">
    <source>
        <dbReference type="ARBA" id="ARBA00004496"/>
    </source>
</evidence>
<evidence type="ECO:0000313" key="14">
    <source>
        <dbReference type="Proteomes" id="UP000271162"/>
    </source>
</evidence>
<dbReference type="SUPFAM" id="SSF48452">
    <property type="entry name" value="TPR-like"/>
    <property type="match status" value="2"/>
</dbReference>
<keyword evidence="5" id="KW-0963">Cytoplasm</keyword>
<feature type="region of interest" description="Disordered" evidence="11">
    <location>
        <begin position="493"/>
        <end position="551"/>
    </location>
</feature>
<accession>A0A158R115</accession>
<dbReference type="PANTHER" id="PTHR14094">
    <property type="entry name" value="SIGNAL RECOGNITION PARTICLE 72"/>
    <property type="match status" value="1"/>
</dbReference>
<dbReference type="InterPro" id="IPR031545">
    <property type="entry name" value="SRP72_TPR-like"/>
</dbReference>
<evidence type="ECO:0000259" key="12">
    <source>
        <dbReference type="Pfam" id="PF08492"/>
    </source>
</evidence>
<dbReference type="STRING" id="27835.A0A158R115"/>
<reference evidence="13 14" key="2">
    <citation type="submission" date="2018-11" db="EMBL/GenBank/DDBJ databases">
        <authorList>
            <consortium name="Pathogen Informatics"/>
        </authorList>
    </citation>
    <scope>NUCLEOTIDE SEQUENCE [LARGE SCALE GENOMIC DNA]</scope>
</reference>
<keyword evidence="8" id="KW-0256">Endoplasmic reticulum</keyword>
<evidence type="ECO:0000256" key="8">
    <source>
        <dbReference type="ARBA" id="ARBA00022824"/>
    </source>
</evidence>
<keyword evidence="10" id="KW-0687">Ribonucleoprotein</keyword>
<dbReference type="GO" id="GO:0005786">
    <property type="term" value="C:signal recognition particle, endoplasmic reticulum targeting"/>
    <property type="evidence" value="ECO:0007669"/>
    <property type="project" value="UniProtKB-KW"/>
</dbReference>
<dbReference type="GO" id="GO:0006614">
    <property type="term" value="P:SRP-dependent cotranslational protein targeting to membrane"/>
    <property type="evidence" value="ECO:0007669"/>
    <property type="project" value="InterPro"/>
</dbReference>
<evidence type="ECO:0000256" key="7">
    <source>
        <dbReference type="ARBA" id="ARBA00022803"/>
    </source>
</evidence>
<dbReference type="InterPro" id="IPR013699">
    <property type="entry name" value="Signal_recog_part_SRP72_RNA-bd"/>
</dbReference>
<dbReference type="SMART" id="SM00028">
    <property type="entry name" value="TPR"/>
    <property type="match status" value="5"/>
</dbReference>
<gene>
    <name evidence="13" type="ORF">NBR_LOCUS12943</name>
</gene>
<feature type="compositionally biased region" description="Basic and acidic residues" evidence="11">
    <location>
        <begin position="512"/>
        <end position="524"/>
    </location>
</feature>
<keyword evidence="6" id="KW-0677">Repeat</keyword>
<dbReference type="InterPro" id="IPR026270">
    <property type="entry name" value="SRP72"/>
</dbReference>
<dbReference type="GO" id="GO:0005783">
    <property type="term" value="C:endoplasmic reticulum"/>
    <property type="evidence" value="ECO:0007669"/>
    <property type="project" value="UniProtKB-SubCell"/>
</dbReference>
<name>A0A158R115_NIPBR</name>
<keyword evidence="9" id="KW-0733">Signal recognition particle</keyword>
<dbReference type="InterPro" id="IPR019734">
    <property type="entry name" value="TPR_rpt"/>
</dbReference>
<dbReference type="AlphaFoldDB" id="A0A158R115"/>
<evidence type="ECO:0000256" key="3">
    <source>
        <dbReference type="ARBA" id="ARBA00007676"/>
    </source>
</evidence>
<proteinExistence type="inferred from homology"/>
<evidence type="ECO:0000256" key="1">
    <source>
        <dbReference type="ARBA" id="ARBA00004240"/>
    </source>
</evidence>
<feature type="compositionally biased region" description="Polar residues" evidence="11">
    <location>
        <begin position="542"/>
        <end position="551"/>
    </location>
</feature>
<evidence type="ECO:0000256" key="10">
    <source>
        <dbReference type="ARBA" id="ARBA00023274"/>
    </source>
</evidence>
<keyword evidence="14" id="KW-1185">Reference proteome</keyword>
<dbReference type="WBParaSite" id="NBR_0001294201-mRNA-1">
    <property type="protein sequence ID" value="NBR_0001294201-mRNA-1"/>
    <property type="gene ID" value="NBR_0001294201"/>
</dbReference>
<evidence type="ECO:0000256" key="4">
    <source>
        <dbReference type="ARBA" id="ARBA00018350"/>
    </source>
</evidence>
<feature type="domain" description="Signal recognition particle SRP72 subunit RNA-binding" evidence="12">
    <location>
        <begin position="472"/>
        <end position="527"/>
    </location>
</feature>
<evidence type="ECO:0000313" key="13">
    <source>
        <dbReference type="EMBL" id="VDL76532.1"/>
    </source>
</evidence>
<sequence>MTTEGGLRQCLTDLSRADTSGDYQKALQAANRIIRRYPKELYAFKCKLVCLIQLAMYDDALTLIKKTPATQMGECAFEKAYILYRLERNEEALEALAACDPKDHRALELKAQLCYRLDQFQEAHEIFRNLLRNHSDSYDDERTANCLAVQAQLESMGVKQQVAHDSCTFEQLYNTSCQLIEAGNYGLALQMLEKAIDLCRATLSDEGLDEEEIEDELAMLRVQRAFVLHKLGRKQEAIEIYKSLQAAGQIFVISNLSIDHYSYSFLRPSDVSVIVTVANNMASALKDQNLADARKKLKTALQLDQKKLSTRQRRTLMLNNALVLLHSNQREPCRRVLDDLIKTFGSSRDTRLIEAALCFKLNEFEKATKMLDEAISHMRDAEIRREMLSQAANLESSRGNAAAAASYLEKLAEFDPDDVKVLCRLIRAYTDFDPKKAEKLSAQVFPETTDVGVDVGELEESDWILYGEKYKQKKDAKSEVEDTEIVTRKLKNRKRKRKIRLPKNYDPNVSPDPERWLPKQERAAYKKRQRKNRDRDIGRGTQGSASANPNV</sequence>
<evidence type="ECO:0000256" key="9">
    <source>
        <dbReference type="ARBA" id="ARBA00023135"/>
    </source>
</evidence>
<dbReference type="Pfam" id="PF08492">
    <property type="entry name" value="SRP72"/>
    <property type="match status" value="1"/>
</dbReference>
<evidence type="ECO:0000256" key="6">
    <source>
        <dbReference type="ARBA" id="ARBA00022737"/>
    </source>
</evidence>
<keyword evidence="7" id="KW-0802">TPR repeat</keyword>
<evidence type="ECO:0000256" key="11">
    <source>
        <dbReference type="SAM" id="MobiDB-lite"/>
    </source>
</evidence>
<dbReference type="InterPro" id="IPR011990">
    <property type="entry name" value="TPR-like_helical_dom_sf"/>
</dbReference>
<comment type="similarity">
    <text evidence="3">Belongs to the SRP72 family.</text>
</comment>
<comment type="subcellular location">
    <subcellularLocation>
        <location evidence="2">Cytoplasm</location>
    </subcellularLocation>
    <subcellularLocation>
        <location evidence="1">Endoplasmic reticulum</location>
    </subcellularLocation>
</comment>
<dbReference type="PANTHER" id="PTHR14094:SF9">
    <property type="entry name" value="SIGNAL RECOGNITION PARTICLE SUBUNIT SRP72"/>
    <property type="match status" value="1"/>
</dbReference>
<protein>
    <recommendedName>
        <fullName evidence="4">Signal recognition particle subunit SRP72</fullName>
    </recommendedName>
</protein>
<evidence type="ECO:0000256" key="5">
    <source>
        <dbReference type="ARBA" id="ARBA00022490"/>
    </source>
</evidence>
<dbReference type="GO" id="GO:0043022">
    <property type="term" value="F:ribosome binding"/>
    <property type="evidence" value="ECO:0007669"/>
    <property type="project" value="TreeGrafter"/>
</dbReference>
<dbReference type="Pfam" id="PF17004">
    <property type="entry name" value="SRP_TPR_like"/>
    <property type="match status" value="1"/>
</dbReference>
<evidence type="ECO:0000313" key="15">
    <source>
        <dbReference type="WBParaSite" id="NBR_0001294201-mRNA-1"/>
    </source>
</evidence>
<dbReference type="EMBL" id="UYSL01020896">
    <property type="protein sequence ID" value="VDL76532.1"/>
    <property type="molecule type" value="Genomic_DNA"/>
</dbReference>